<feature type="non-terminal residue" evidence="1">
    <location>
        <position position="1"/>
    </location>
</feature>
<dbReference type="Gramene" id="EOX96578">
    <property type="protein sequence ID" value="EOX96578"/>
    <property type="gene ID" value="TCM_005804"/>
</dbReference>
<proteinExistence type="predicted"/>
<accession>A0A061E2S6</accession>
<sequence length="90" mass="9727">AFTFAAWNYVKKEVLTPPQSEARVDGAVASLRRGQSWVSPSCGLDPATQATHTPACQFLNPHALVKRVGICCWLVILYSIDVVTLSAISP</sequence>
<organism evidence="1 2">
    <name type="scientific">Theobroma cacao</name>
    <name type="common">Cacao</name>
    <name type="synonym">Cocoa</name>
    <dbReference type="NCBI Taxonomy" id="3641"/>
    <lineage>
        <taxon>Eukaryota</taxon>
        <taxon>Viridiplantae</taxon>
        <taxon>Streptophyta</taxon>
        <taxon>Embryophyta</taxon>
        <taxon>Tracheophyta</taxon>
        <taxon>Spermatophyta</taxon>
        <taxon>Magnoliopsida</taxon>
        <taxon>eudicotyledons</taxon>
        <taxon>Gunneridae</taxon>
        <taxon>Pentapetalae</taxon>
        <taxon>rosids</taxon>
        <taxon>malvids</taxon>
        <taxon>Malvales</taxon>
        <taxon>Malvaceae</taxon>
        <taxon>Byttnerioideae</taxon>
        <taxon>Theobroma</taxon>
    </lineage>
</organism>
<name>A0A061E2S6_THECC</name>
<dbReference type="HOGENOM" id="CLU_2447286_0_0_1"/>
<evidence type="ECO:0000313" key="1">
    <source>
        <dbReference type="EMBL" id="EOX96578.1"/>
    </source>
</evidence>
<reference evidence="1 2" key="1">
    <citation type="journal article" date="2013" name="Genome Biol.">
        <title>The genome sequence of the most widely cultivated cacao type and its use to identify candidate genes regulating pod color.</title>
        <authorList>
            <person name="Motamayor J.C."/>
            <person name="Mockaitis K."/>
            <person name="Schmutz J."/>
            <person name="Haiminen N."/>
            <person name="Iii D.L."/>
            <person name="Cornejo O."/>
            <person name="Findley S.D."/>
            <person name="Zheng P."/>
            <person name="Utro F."/>
            <person name="Royaert S."/>
            <person name="Saski C."/>
            <person name="Jenkins J."/>
            <person name="Podicheti R."/>
            <person name="Zhao M."/>
            <person name="Scheffler B.E."/>
            <person name="Stack J.C."/>
            <person name="Feltus F.A."/>
            <person name="Mustiga G.M."/>
            <person name="Amores F."/>
            <person name="Phillips W."/>
            <person name="Marelli J.P."/>
            <person name="May G.D."/>
            <person name="Shapiro H."/>
            <person name="Ma J."/>
            <person name="Bustamante C.D."/>
            <person name="Schnell R.J."/>
            <person name="Main D."/>
            <person name="Gilbert D."/>
            <person name="Parida L."/>
            <person name="Kuhn D.N."/>
        </authorList>
    </citation>
    <scope>NUCLEOTIDE SEQUENCE [LARGE SCALE GENOMIC DNA]</scope>
    <source>
        <strain evidence="2">cv. Matina 1-6</strain>
    </source>
</reference>
<evidence type="ECO:0000313" key="2">
    <source>
        <dbReference type="Proteomes" id="UP000026915"/>
    </source>
</evidence>
<gene>
    <name evidence="1" type="ORF">TCM_005804</name>
</gene>
<dbReference type="AlphaFoldDB" id="A0A061E2S6"/>
<dbReference type="InParanoid" id="A0A061E2S6"/>
<protein>
    <submittedName>
        <fullName evidence="1">Uncharacterized protein isoform 2</fullName>
    </submittedName>
</protein>
<dbReference type="EMBL" id="CM001879">
    <property type="protein sequence ID" value="EOX96578.1"/>
    <property type="molecule type" value="Genomic_DNA"/>
</dbReference>
<keyword evidence="2" id="KW-1185">Reference proteome</keyword>
<dbReference type="Proteomes" id="UP000026915">
    <property type="component" value="Chromosome 1"/>
</dbReference>